<proteinExistence type="predicted"/>
<dbReference type="Pfam" id="PF13729">
    <property type="entry name" value="TraF_2"/>
    <property type="match status" value="1"/>
</dbReference>
<gene>
    <name evidence="2" type="primary">traF</name>
    <name evidence="2" type="ORF">V6U78_07550</name>
</gene>
<evidence type="ECO:0000313" key="2">
    <source>
        <dbReference type="EMBL" id="MFK7160886.1"/>
    </source>
</evidence>
<dbReference type="RefSeq" id="WP_405339039.1">
    <property type="nucleotide sequence ID" value="NZ_JBANFI010000004.1"/>
</dbReference>
<feature type="signal peptide" evidence="1">
    <location>
        <begin position="1"/>
        <end position="23"/>
    </location>
</feature>
<sequence>MSQLFKPTRCALAVALLSLPALASANQSLVAPGFSLTTGGVTSQRSVHTSANNPASTNLIVRDGERFRFGYFANLGGYIEIGEVDDLDLKLDDLVDDLDALDTLDSWSSANLGDRQSAASHLSRYGAGCNVDPSSGSIDGNTLAACYQAIADNINGELLEALEQGGQIRAGFHASAPLMPFVFSSQRDWSLGFNVSASGQMRGAFIGDRFGVRTNVRGGSNQNLGSVQIDAGQIGDAYVGINAILDNDGLTEQQQLEQIRDYLQNNNIVAVEDLADINQVIADLDSGALNPNDIELEAELTTDSSFDVRAAGVAQLSISYAHNLTSAFELNPTYGTLEAGARLNYYHAEMFRNLVSFRGIANDDDDSDDDALDTALDDFRDQSTTSGALGLDVGLLWHADNYQLGLTLYNLNEPEFDYPDLGSFLDSREDDFEAAQNLQRNGRLSLAESVTLTRHAVVEGAYFSQSRNWVVQGYYTLGTATNFVGDEFQNMGVSAGYFTNSWWLPGVRAGYNKNLTGTELSTVHFGTTLFGIFNLDAAMSTQTSSFDGNDIPRYLAFSIGFEEKF</sequence>
<organism evidence="2 3">
    <name type="scientific">Marinospirillum alkalitolerans</name>
    <dbReference type="NCBI Taxonomy" id="3123374"/>
    <lineage>
        <taxon>Bacteria</taxon>
        <taxon>Pseudomonadati</taxon>
        <taxon>Pseudomonadota</taxon>
        <taxon>Gammaproteobacteria</taxon>
        <taxon>Oceanospirillales</taxon>
        <taxon>Oceanospirillaceae</taxon>
        <taxon>Marinospirillum</taxon>
    </lineage>
</organism>
<keyword evidence="3" id="KW-1185">Reference proteome</keyword>
<keyword evidence="1" id="KW-0732">Signal</keyword>
<accession>A0ABW8PYG9</accession>
<dbReference type="InterPro" id="IPR032811">
    <property type="entry name" value="Put_conjugal_transfer"/>
</dbReference>
<evidence type="ECO:0000313" key="3">
    <source>
        <dbReference type="Proteomes" id="UP001621714"/>
    </source>
</evidence>
<dbReference type="EMBL" id="JBANFI010000004">
    <property type="protein sequence ID" value="MFK7160886.1"/>
    <property type="molecule type" value="Genomic_DNA"/>
</dbReference>
<dbReference type="Proteomes" id="UP001621714">
    <property type="component" value="Unassembled WGS sequence"/>
</dbReference>
<name>A0ABW8PYG9_9GAMM</name>
<protein>
    <submittedName>
        <fullName evidence="2">Conjugal transfer protein TraF</fullName>
    </submittedName>
</protein>
<reference evidence="2 3" key="1">
    <citation type="submission" date="2024-02" db="EMBL/GenBank/DDBJ databases">
        <title>Marinospirillum sp. MEB 164 isolated from Lonar lake sediment.</title>
        <authorList>
            <person name="Joshi A."/>
            <person name="Thite S."/>
        </authorList>
    </citation>
    <scope>NUCLEOTIDE SEQUENCE [LARGE SCALE GENOMIC DNA]</scope>
    <source>
        <strain evidence="2 3">MEB164</strain>
    </source>
</reference>
<evidence type="ECO:0000256" key="1">
    <source>
        <dbReference type="SAM" id="SignalP"/>
    </source>
</evidence>
<comment type="caution">
    <text evidence="2">The sequence shown here is derived from an EMBL/GenBank/DDBJ whole genome shotgun (WGS) entry which is preliminary data.</text>
</comment>
<feature type="chain" id="PRO_5046127743" evidence="1">
    <location>
        <begin position="24"/>
        <end position="565"/>
    </location>
</feature>